<accession>A0A9D4Q4F5</accession>
<feature type="region of interest" description="Disordered" evidence="1">
    <location>
        <begin position="1"/>
        <end position="23"/>
    </location>
</feature>
<keyword evidence="3" id="KW-1185">Reference proteome</keyword>
<organism evidence="2 3">
    <name type="scientific">Rhipicephalus sanguineus</name>
    <name type="common">Brown dog tick</name>
    <name type="synonym">Ixodes sanguineus</name>
    <dbReference type="NCBI Taxonomy" id="34632"/>
    <lineage>
        <taxon>Eukaryota</taxon>
        <taxon>Metazoa</taxon>
        <taxon>Ecdysozoa</taxon>
        <taxon>Arthropoda</taxon>
        <taxon>Chelicerata</taxon>
        <taxon>Arachnida</taxon>
        <taxon>Acari</taxon>
        <taxon>Parasitiformes</taxon>
        <taxon>Ixodida</taxon>
        <taxon>Ixodoidea</taxon>
        <taxon>Ixodidae</taxon>
        <taxon>Rhipicephalinae</taxon>
        <taxon>Rhipicephalus</taxon>
        <taxon>Rhipicephalus</taxon>
    </lineage>
</organism>
<reference evidence="2" key="1">
    <citation type="journal article" date="2020" name="Cell">
        <title>Large-Scale Comparative Analyses of Tick Genomes Elucidate Their Genetic Diversity and Vector Capacities.</title>
        <authorList>
            <consortium name="Tick Genome and Microbiome Consortium (TIGMIC)"/>
            <person name="Jia N."/>
            <person name="Wang J."/>
            <person name="Shi W."/>
            <person name="Du L."/>
            <person name="Sun Y."/>
            <person name="Zhan W."/>
            <person name="Jiang J.F."/>
            <person name="Wang Q."/>
            <person name="Zhang B."/>
            <person name="Ji P."/>
            <person name="Bell-Sakyi L."/>
            <person name="Cui X.M."/>
            <person name="Yuan T.T."/>
            <person name="Jiang B.G."/>
            <person name="Yang W.F."/>
            <person name="Lam T.T."/>
            <person name="Chang Q.C."/>
            <person name="Ding S.J."/>
            <person name="Wang X.J."/>
            <person name="Zhu J.G."/>
            <person name="Ruan X.D."/>
            <person name="Zhao L."/>
            <person name="Wei J.T."/>
            <person name="Ye R.Z."/>
            <person name="Que T.C."/>
            <person name="Du C.H."/>
            <person name="Zhou Y.H."/>
            <person name="Cheng J.X."/>
            <person name="Dai P.F."/>
            <person name="Guo W.B."/>
            <person name="Han X.H."/>
            <person name="Huang E.J."/>
            <person name="Li L.F."/>
            <person name="Wei W."/>
            <person name="Gao Y.C."/>
            <person name="Liu J.Z."/>
            <person name="Shao H.Z."/>
            <person name="Wang X."/>
            <person name="Wang C.C."/>
            <person name="Yang T.C."/>
            <person name="Huo Q.B."/>
            <person name="Li W."/>
            <person name="Chen H.Y."/>
            <person name="Chen S.E."/>
            <person name="Zhou L.G."/>
            <person name="Ni X.B."/>
            <person name="Tian J.H."/>
            <person name="Sheng Y."/>
            <person name="Liu T."/>
            <person name="Pan Y.S."/>
            <person name="Xia L.Y."/>
            <person name="Li J."/>
            <person name="Zhao F."/>
            <person name="Cao W.C."/>
        </authorList>
    </citation>
    <scope>NUCLEOTIDE SEQUENCE</scope>
    <source>
        <strain evidence="2">Rsan-2018</strain>
    </source>
</reference>
<feature type="compositionally biased region" description="Polar residues" evidence="1">
    <location>
        <begin position="1"/>
        <end position="15"/>
    </location>
</feature>
<proteinExistence type="predicted"/>
<evidence type="ECO:0000313" key="2">
    <source>
        <dbReference type="EMBL" id="KAH7963865.1"/>
    </source>
</evidence>
<evidence type="ECO:0000313" key="3">
    <source>
        <dbReference type="Proteomes" id="UP000821837"/>
    </source>
</evidence>
<gene>
    <name evidence="2" type="ORF">HPB52_023738</name>
</gene>
<sequence>MLQTPPGSRTTSPVPVNTPVHRASRRIRGLPPEAEADVTRQVNSTSDAQVFTAIGSNTEYLRELIRSVVREELQKVAAPPLPTVSSIASIIKDELHQALRDPVTLDNTTAVPTEYRRATYAEALKRPASSPPLFVHAPPTVSLQSAQQLQYCEDTRTSPPFVYAEVRVLVRVLVVRRSIIERKPATLALSQRFELRLHVL</sequence>
<comment type="caution">
    <text evidence="2">The sequence shown here is derived from an EMBL/GenBank/DDBJ whole genome shotgun (WGS) entry which is preliminary data.</text>
</comment>
<dbReference type="AlphaFoldDB" id="A0A9D4Q4F5"/>
<reference evidence="2" key="2">
    <citation type="submission" date="2021-09" db="EMBL/GenBank/DDBJ databases">
        <authorList>
            <person name="Jia N."/>
            <person name="Wang J."/>
            <person name="Shi W."/>
            <person name="Du L."/>
            <person name="Sun Y."/>
            <person name="Zhan W."/>
            <person name="Jiang J."/>
            <person name="Wang Q."/>
            <person name="Zhang B."/>
            <person name="Ji P."/>
            <person name="Sakyi L.B."/>
            <person name="Cui X."/>
            <person name="Yuan T."/>
            <person name="Jiang B."/>
            <person name="Yang W."/>
            <person name="Lam T.T.-Y."/>
            <person name="Chang Q."/>
            <person name="Ding S."/>
            <person name="Wang X."/>
            <person name="Zhu J."/>
            <person name="Ruan X."/>
            <person name="Zhao L."/>
            <person name="Wei J."/>
            <person name="Que T."/>
            <person name="Du C."/>
            <person name="Cheng J."/>
            <person name="Dai P."/>
            <person name="Han X."/>
            <person name="Huang E."/>
            <person name="Gao Y."/>
            <person name="Liu J."/>
            <person name="Shao H."/>
            <person name="Ye R."/>
            <person name="Li L."/>
            <person name="Wei W."/>
            <person name="Wang X."/>
            <person name="Wang C."/>
            <person name="Huo Q."/>
            <person name="Li W."/>
            <person name="Guo W."/>
            <person name="Chen H."/>
            <person name="Chen S."/>
            <person name="Zhou L."/>
            <person name="Zhou L."/>
            <person name="Ni X."/>
            <person name="Tian J."/>
            <person name="Zhou Y."/>
            <person name="Sheng Y."/>
            <person name="Liu T."/>
            <person name="Pan Y."/>
            <person name="Xia L."/>
            <person name="Li J."/>
            <person name="Zhao F."/>
            <person name="Cao W."/>
        </authorList>
    </citation>
    <scope>NUCLEOTIDE SEQUENCE</scope>
    <source>
        <strain evidence="2">Rsan-2018</strain>
        <tissue evidence="2">Larvae</tissue>
    </source>
</reference>
<dbReference type="VEuPathDB" id="VectorBase:RSAN_029038"/>
<dbReference type="Proteomes" id="UP000821837">
    <property type="component" value="Chromosome 3"/>
</dbReference>
<name>A0A9D4Q4F5_RHISA</name>
<evidence type="ECO:0000256" key="1">
    <source>
        <dbReference type="SAM" id="MobiDB-lite"/>
    </source>
</evidence>
<dbReference type="EMBL" id="JABSTV010001249">
    <property type="protein sequence ID" value="KAH7963865.1"/>
    <property type="molecule type" value="Genomic_DNA"/>
</dbReference>
<protein>
    <submittedName>
        <fullName evidence="2">Uncharacterized protein</fullName>
    </submittedName>
</protein>